<dbReference type="Gene3D" id="3.40.50.300">
    <property type="entry name" value="P-loop containing nucleotide triphosphate hydrolases"/>
    <property type="match status" value="1"/>
</dbReference>
<dbReference type="GO" id="GO:0005886">
    <property type="term" value="C:plasma membrane"/>
    <property type="evidence" value="ECO:0007669"/>
    <property type="project" value="TreeGrafter"/>
</dbReference>
<dbReference type="InterPro" id="IPR027417">
    <property type="entry name" value="P-loop_NTPase"/>
</dbReference>
<dbReference type="InterPro" id="IPR003593">
    <property type="entry name" value="AAA+_ATPase"/>
</dbReference>
<evidence type="ECO:0000313" key="5">
    <source>
        <dbReference type="EMBL" id="OGZ63894.1"/>
    </source>
</evidence>
<protein>
    <recommendedName>
        <fullName evidence="4">AAA+ ATPase domain-containing protein</fullName>
    </recommendedName>
</protein>
<dbReference type="CDD" id="cd01129">
    <property type="entry name" value="PulE-GspE-like"/>
    <property type="match status" value="1"/>
</dbReference>
<name>A0A1G2HMY7_9BACT</name>
<comment type="caution">
    <text evidence="5">The sequence shown here is derived from an EMBL/GenBank/DDBJ whole genome shotgun (WGS) entry which is preliminary data.</text>
</comment>
<gene>
    <name evidence="5" type="ORF">A2730_01240</name>
</gene>
<dbReference type="InterPro" id="IPR037257">
    <property type="entry name" value="T2SS_E_N_sf"/>
</dbReference>
<evidence type="ECO:0000256" key="2">
    <source>
        <dbReference type="ARBA" id="ARBA00022741"/>
    </source>
</evidence>
<dbReference type="GO" id="GO:0016887">
    <property type="term" value="F:ATP hydrolysis activity"/>
    <property type="evidence" value="ECO:0007669"/>
    <property type="project" value="TreeGrafter"/>
</dbReference>
<dbReference type="PANTHER" id="PTHR30258">
    <property type="entry name" value="TYPE II SECRETION SYSTEM PROTEIN GSPE-RELATED"/>
    <property type="match status" value="1"/>
</dbReference>
<dbReference type="Gene3D" id="3.30.300.160">
    <property type="entry name" value="Type II secretion system, protein E, N-terminal domain"/>
    <property type="match status" value="1"/>
</dbReference>
<feature type="domain" description="AAA+ ATPase" evidence="4">
    <location>
        <begin position="334"/>
        <end position="459"/>
    </location>
</feature>
<keyword evidence="2" id="KW-0547">Nucleotide-binding</keyword>
<dbReference type="SUPFAM" id="SSF160246">
    <property type="entry name" value="EspE N-terminal domain-like"/>
    <property type="match status" value="1"/>
</dbReference>
<organism evidence="5 6">
    <name type="scientific">Candidatus Staskawiczbacteria bacterium RIFCSPHIGHO2_01_FULL_39_25</name>
    <dbReference type="NCBI Taxonomy" id="1802202"/>
    <lineage>
        <taxon>Bacteria</taxon>
        <taxon>Candidatus Staskawicziibacteriota</taxon>
    </lineage>
</organism>
<comment type="similarity">
    <text evidence="1">Belongs to the GSP E family.</text>
</comment>
<sequence>MNIEPLRLKKFLLDAELITEEDFDRALDISTKNDQEIGQVLVSEKLIDQERLTKFEAYLLGIPFVNIEKESIEPGVLNLIPKQVAKSHNIIAFRKRDNNLEVAMLDPEDLITIEFIKKTNPLLKILPRLTTPDGIKNALHQYEASLDIEFGNMIKLDAKDLQDEKGKKAEPLTRGIRNIKEDAGTPEKKEELIKIAEELPIINIVDTLLKHAILQRASDVHIEPLEKEVVARFRIDGILYDVMTLPVATSLGIVARIKVLSNLKLDEHRLPQDGRFKIETDEYKYSIRVSVLPVFNGEKIVMRLLAENVKTQTLDGLGFAGLALEKVRNNLVKPTGMILITGPTGSGKTTTLYAMMEILNTPSVNISTVEDPIEYRMPRINQTQVNPAIGLTFANGLRALVRQDPNIIMVGEIRDNETAGLAINASLTGHLVLSTLHTTEAAGAISRLIDMKVEPFLISSTLNVVIAQRLVRKFDGDKERYKLKPADLENLAKYCDLDRILKILKEEKLLKPKATLKDIELYRPRPSKDSESGYRGRVGIVEVLVVNDAIKELIVKKTSTKEIKMRAIQDGMRTMVEDGFVKAAQGITSIEEVLRVIVD</sequence>
<evidence type="ECO:0000256" key="3">
    <source>
        <dbReference type="ARBA" id="ARBA00022840"/>
    </source>
</evidence>
<evidence type="ECO:0000256" key="1">
    <source>
        <dbReference type="ARBA" id="ARBA00006611"/>
    </source>
</evidence>
<dbReference type="Pfam" id="PF00437">
    <property type="entry name" value="T2SSE"/>
    <property type="match status" value="1"/>
</dbReference>
<proteinExistence type="inferred from homology"/>
<dbReference type="Pfam" id="PF05157">
    <property type="entry name" value="MshEN"/>
    <property type="match status" value="1"/>
</dbReference>
<accession>A0A1G2HMY7</accession>
<dbReference type="InterPro" id="IPR007831">
    <property type="entry name" value="T2SS_GspE_N"/>
</dbReference>
<evidence type="ECO:0000259" key="4">
    <source>
        <dbReference type="SMART" id="SM00382"/>
    </source>
</evidence>
<dbReference type="SMART" id="SM00382">
    <property type="entry name" value="AAA"/>
    <property type="match status" value="1"/>
</dbReference>
<dbReference type="PANTHER" id="PTHR30258:SF1">
    <property type="entry name" value="PROTEIN TRANSPORT PROTEIN HOFB HOMOLOG"/>
    <property type="match status" value="1"/>
</dbReference>
<keyword evidence="3" id="KW-0067">ATP-binding</keyword>
<dbReference type="Gene3D" id="3.30.450.90">
    <property type="match status" value="1"/>
</dbReference>
<dbReference type="EMBL" id="MHOO01000011">
    <property type="protein sequence ID" value="OGZ63894.1"/>
    <property type="molecule type" value="Genomic_DNA"/>
</dbReference>
<dbReference type="STRING" id="1802202.A2730_01240"/>
<reference evidence="5 6" key="1">
    <citation type="journal article" date="2016" name="Nat. Commun.">
        <title>Thousands of microbial genomes shed light on interconnected biogeochemical processes in an aquifer system.</title>
        <authorList>
            <person name="Anantharaman K."/>
            <person name="Brown C.T."/>
            <person name="Hug L.A."/>
            <person name="Sharon I."/>
            <person name="Castelle C.J."/>
            <person name="Probst A.J."/>
            <person name="Thomas B.C."/>
            <person name="Singh A."/>
            <person name="Wilkins M.J."/>
            <person name="Karaoz U."/>
            <person name="Brodie E.L."/>
            <person name="Williams K.H."/>
            <person name="Hubbard S.S."/>
            <person name="Banfield J.F."/>
        </authorList>
    </citation>
    <scope>NUCLEOTIDE SEQUENCE [LARGE SCALE GENOMIC DNA]</scope>
</reference>
<dbReference type="SUPFAM" id="SSF52540">
    <property type="entry name" value="P-loop containing nucleoside triphosphate hydrolases"/>
    <property type="match status" value="1"/>
</dbReference>
<dbReference type="Proteomes" id="UP000176855">
    <property type="component" value="Unassembled WGS sequence"/>
</dbReference>
<dbReference type="InterPro" id="IPR001482">
    <property type="entry name" value="T2SS/T4SS_dom"/>
</dbReference>
<evidence type="ECO:0000313" key="6">
    <source>
        <dbReference type="Proteomes" id="UP000176855"/>
    </source>
</evidence>
<dbReference type="GO" id="GO:0005524">
    <property type="term" value="F:ATP binding"/>
    <property type="evidence" value="ECO:0007669"/>
    <property type="project" value="UniProtKB-KW"/>
</dbReference>
<dbReference type="AlphaFoldDB" id="A0A1G2HMY7"/>